<dbReference type="PATRIC" id="fig|52.7.peg.1068"/>
<accession>A0A0K1E863</accession>
<feature type="compositionally biased region" description="Pro residues" evidence="1">
    <location>
        <begin position="1397"/>
        <end position="1406"/>
    </location>
</feature>
<protein>
    <submittedName>
        <fullName evidence="2">Uncharacterized protein</fullName>
    </submittedName>
</protein>
<dbReference type="KEGG" id="ccro:CMC5_009980"/>
<name>A0A0K1E863_CHOCO</name>
<evidence type="ECO:0000256" key="1">
    <source>
        <dbReference type="SAM" id="MobiDB-lite"/>
    </source>
</evidence>
<feature type="region of interest" description="Disordered" evidence="1">
    <location>
        <begin position="1260"/>
        <end position="1321"/>
    </location>
</feature>
<keyword evidence="3" id="KW-1185">Reference proteome</keyword>
<proteinExistence type="predicted"/>
<evidence type="ECO:0000313" key="3">
    <source>
        <dbReference type="Proteomes" id="UP000067626"/>
    </source>
</evidence>
<reference evidence="2 3" key="1">
    <citation type="submission" date="2015-07" db="EMBL/GenBank/DDBJ databases">
        <title>Genome analysis of myxobacterium Chondromyces crocatus Cm c5 reveals a high potential for natural compound synthesis and the genetic basis for the loss of fruiting body formation.</title>
        <authorList>
            <person name="Zaburannyi N."/>
            <person name="Bunk B."/>
            <person name="Maier J."/>
            <person name="Overmann J."/>
            <person name="Mueller R."/>
        </authorList>
    </citation>
    <scope>NUCLEOTIDE SEQUENCE [LARGE SCALE GENOMIC DNA]</scope>
    <source>
        <strain evidence="2 3">Cm c5</strain>
    </source>
</reference>
<feature type="region of interest" description="Disordered" evidence="1">
    <location>
        <begin position="1389"/>
        <end position="1412"/>
    </location>
</feature>
<dbReference type="OrthoDB" id="5476347at2"/>
<evidence type="ECO:0000313" key="2">
    <source>
        <dbReference type="EMBL" id="AKT36877.1"/>
    </source>
</evidence>
<feature type="compositionally biased region" description="Low complexity" evidence="1">
    <location>
        <begin position="1297"/>
        <end position="1319"/>
    </location>
</feature>
<gene>
    <name evidence="2" type="ORF">CMC5_009980</name>
</gene>
<dbReference type="EMBL" id="CP012159">
    <property type="protein sequence ID" value="AKT36877.1"/>
    <property type="molecule type" value="Genomic_DNA"/>
</dbReference>
<feature type="region of interest" description="Disordered" evidence="1">
    <location>
        <begin position="840"/>
        <end position="859"/>
    </location>
</feature>
<dbReference type="RefSeq" id="WP_050429325.1">
    <property type="nucleotide sequence ID" value="NZ_CP012159.1"/>
</dbReference>
<organism evidence="2 3">
    <name type="scientific">Chondromyces crocatus</name>
    <dbReference type="NCBI Taxonomy" id="52"/>
    <lineage>
        <taxon>Bacteria</taxon>
        <taxon>Pseudomonadati</taxon>
        <taxon>Myxococcota</taxon>
        <taxon>Polyangia</taxon>
        <taxon>Polyangiales</taxon>
        <taxon>Polyangiaceae</taxon>
        <taxon>Chondromyces</taxon>
    </lineage>
</organism>
<sequence>MQILNARGIVAPAVTSPEQLSARAAWRRLRRAGLGAVLSAAVAASVAVPAQANERLAWISPGRARAVTWSGAAAPGARELDPSKPVTLAAEELLVLPADPGDRFEIRGDIAAVGVGAGLGDAPDAITWLPLPRLAAGRRELGVQPWSSARFLVVRPAVTPSSSSSPSPVFSVRVAARESAPLAWYRLDEDVADWLLRGGAAPSALVLPLDETGTALAEARPLLRWVEAARDALAPVPGGAVTTTAATWLLGRYLEGSLRVRPLVEPYFLRRSVEVSGGVGEAPLDAAEHATPWRLGAAAVKPAARAPGADGEGARIRLTSAADVLRLGLRARASGPARVIVRAGGAVVREIAWRTSPRMMDRERWTEPRWLRAVLPTGAREVTVEVVQGEVAVAAIGHRQRVGVADFFEARRDRAEILERAAQGKELPAALARVDGAPSRASALAALALAAPSKTLASTRVLVLGEATRWATTPAEARERASAAFVAAQRIPEAIAAPLLRATLERLAAAHADPIAPTTEPGVAAASLPWTGWGSTLALRQGVEPDDAAAITTLGEALSAPADGRRPRAPGDADRFAAAHGDIPGAATRARDAWAREGRWSALDIAAGVTVWSSLEEPTDELPEPAPVPPGSTAPAPPLCDVAGPSGMRWTLLDTPRTRIAVDAPSGTHARVLLRGAGHEPEPDLQARIDGIPLSVHAAAGVASVVAVAPGERTFERPQGAPVLLARIPRTGQAPCASLRDITRWAWVQGEAAFLVPDRDRATVARLLIAPTPVLAAAQRAPSNASASHRLRVTSGDATYEAWVHPGATGAIEVPVPVGASELRIASEKGVLLRASARFHPALPPPDRSTAPRSGAENPDATALLERVRAETRALRTAPDSERLAVKERRATALDLLGFPAFAALDRAPPLEPGDLELEAAPTLAFTLPPGTPPVVPLGLLARLAPLALPPDLGPLRTARGARLEGELRRGIDALTPTAARSSDADALLLALLAERAGSARLGSEAYLRVGLAQRDGRVLSRAATLATDVAAEEGDRLLTLRAFALAELASQASTARAEAGDPWPDPSPAAFARLAPVVSWRAPPRVDLTAGTASLDVRVGPEPDQPLPARVRRALLDAPDRALLITEGAYAQLRFDRPTPLSLTLDGACRLLDPQETPCQLDVRVDGEPQACAPMSPDQPPGMLRCVIPVPSGRHRVEIRPPADSSILAWVRGVAASQPYPGRVMSTWSDIDPTRPLELAFAGPTVVRLRARPAYECTRASTTARGDDPTCRPDVATTAPGGALRFSVSTLGGAGEPPAQGASGSPASSSKEAASASADDTLVEQGEISLDPTEDPWARRAGVTRAPFFWLGQETERRIAILGDGPHILRVASPAGRALVRVEIAVAHKPPRPREQPPPLPPQPLEPTDGRRLRWAPPVGEDPDEGALFLGGYIRTTDGNMSDEDLRAGIRFYELGVDANREILPGTFWAGASAFTRLRTGTSSLGAELRLDTAGRGFIPALSARARLVAQPPALGGRLGISAAWAIPIGEVTLIPWANAALLAVDDTLAGRPDADRDIYTIYTAERRTLASLGARFRFRPTVDAIASIGPAVRVSPLFTAVDRIDLRADLDVLHGRDLWPWVQLGWVGSYRPSNAVREEAFLRNTFSLALQFWSWFARGHRVTLGGETALLVDTPASVIESPRFGLALLLRYDWTGSRGLRDLPPRDLPFRDRLEEGSGVVYREPPATEPRWDDGEE</sequence>
<dbReference type="Proteomes" id="UP000067626">
    <property type="component" value="Chromosome"/>
</dbReference>